<keyword evidence="2" id="KW-0812">Transmembrane</keyword>
<gene>
    <name evidence="3" type="ORF">IWQ60_005776</name>
</gene>
<organism evidence="3 4">
    <name type="scientific">Tieghemiomyces parasiticus</name>
    <dbReference type="NCBI Taxonomy" id="78921"/>
    <lineage>
        <taxon>Eukaryota</taxon>
        <taxon>Fungi</taxon>
        <taxon>Fungi incertae sedis</taxon>
        <taxon>Zoopagomycota</taxon>
        <taxon>Kickxellomycotina</taxon>
        <taxon>Dimargaritomycetes</taxon>
        <taxon>Dimargaritales</taxon>
        <taxon>Dimargaritaceae</taxon>
        <taxon>Tieghemiomyces</taxon>
    </lineage>
</organism>
<dbReference type="EMBL" id="JANBPT010000324">
    <property type="protein sequence ID" value="KAJ1923586.1"/>
    <property type="molecule type" value="Genomic_DNA"/>
</dbReference>
<feature type="region of interest" description="Disordered" evidence="1">
    <location>
        <begin position="1"/>
        <end position="73"/>
    </location>
</feature>
<feature type="transmembrane region" description="Helical" evidence="2">
    <location>
        <begin position="192"/>
        <end position="212"/>
    </location>
</feature>
<dbReference type="OrthoDB" id="5584247at2759"/>
<reference evidence="3" key="1">
    <citation type="submission" date="2022-07" db="EMBL/GenBank/DDBJ databases">
        <title>Phylogenomic reconstructions and comparative analyses of Kickxellomycotina fungi.</title>
        <authorList>
            <person name="Reynolds N.K."/>
            <person name="Stajich J.E."/>
            <person name="Barry K."/>
            <person name="Grigoriev I.V."/>
            <person name="Crous P."/>
            <person name="Smith M.E."/>
        </authorList>
    </citation>
    <scope>NUCLEOTIDE SEQUENCE</scope>
    <source>
        <strain evidence="3">RSA 861</strain>
    </source>
</reference>
<protein>
    <submittedName>
        <fullName evidence="3">Uncharacterized protein</fullName>
    </submittedName>
</protein>
<evidence type="ECO:0000256" key="1">
    <source>
        <dbReference type="SAM" id="MobiDB-lite"/>
    </source>
</evidence>
<dbReference type="AlphaFoldDB" id="A0A9W8ABN7"/>
<keyword evidence="4" id="KW-1185">Reference proteome</keyword>
<proteinExistence type="predicted"/>
<comment type="caution">
    <text evidence="3">The sequence shown here is derived from an EMBL/GenBank/DDBJ whole genome shotgun (WGS) entry which is preliminary data.</text>
</comment>
<feature type="compositionally biased region" description="Pro residues" evidence="1">
    <location>
        <begin position="63"/>
        <end position="73"/>
    </location>
</feature>
<name>A0A9W8ABN7_9FUNG</name>
<evidence type="ECO:0000313" key="4">
    <source>
        <dbReference type="Proteomes" id="UP001150569"/>
    </source>
</evidence>
<evidence type="ECO:0000313" key="3">
    <source>
        <dbReference type="EMBL" id="KAJ1923586.1"/>
    </source>
</evidence>
<keyword evidence="2" id="KW-1133">Transmembrane helix</keyword>
<sequence length="253" mass="28149">MPLTPNDAQDPDRLVIERTGSSPHPHETSHGTPCTDPERYARSMFPPPSPGAHFAAPNGATSPLPPPPYPPMSPISPHRGVSWVEPTSVEHSALHIIRKYIETEPLSAAHLPELLDKDSQRPATYAELARLGVMFPAGLRMELFRTVEREGLQTPHLFDQTKAYAYAVLNHRYYTLFLTEATTQNLTRAHTYLRLAVSALMLTAGLSLALFYILTQHVPRTDRLVSLPLVFFGWWGILVGFTRCAPDLAVLNL</sequence>
<keyword evidence="2" id="KW-0472">Membrane</keyword>
<dbReference type="Proteomes" id="UP001150569">
    <property type="component" value="Unassembled WGS sequence"/>
</dbReference>
<evidence type="ECO:0000256" key="2">
    <source>
        <dbReference type="SAM" id="Phobius"/>
    </source>
</evidence>
<accession>A0A9W8ABN7</accession>
<feature type="transmembrane region" description="Helical" evidence="2">
    <location>
        <begin position="224"/>
        <end position="243"/>
    </location>
</feature>